<accession>A0ABX8RNB5</accession>
<feature type="transmembrane region" description="Helical" evidence="1">
    <location>
        <begin position="6"/>
        <end position="24"/>
    </location>
</feature>
<dbReference type="RefSeq" id="WP_218471263.1">
    <property type="nucleotide sequence ID" value="NZ_BAABJN010000006.1"/>
</dbReference>
<evidence type="ECO:0008006" key="4">
    <source>
        <dbReference type="Google" id="ProtNLM"/>
    </source>
</evidence>
<protein>
    <recommendedName>
        <fullName evidence="4">DUF1127 domain-containing protein</fullName>
    </recommendedName>
</protein>
<dbReference type="EMBL" id="CP078145">
    <property type="protein sequence ID" value="QXN90392.1"/>
    <property type="molecule type" value="Genomic_DNA"/>
</dbReference>
<name>A0ABX8RNB5_NOCIO</name>
<dbReference type="Proteomes" id="UP000694257">
    <property type="component" value="Chromosome"/>
</dbReference>
<proteinExistence type="predicted"/>
<evidence type="ECO:0000313" key="2">
    <source>
        <dbReference type="EMBL" id="QXN90392.1"/>
    </source>
</evidence>
<gene>
    <name evidence="2" type="ORF">KV110_34110</name>
</gene>
<reference evidence="2 3" key="1">
    <citation type="submission" date="2021-07" db="EMBL/GenBank/DDBJ databases">
        <title>Whole Genome Sequence of Nocardia Iowensis.</title>
        <authorList>
            <person name="Lamm A."/>
            <person name="Collins-Fairclough A.M."/>
            <person name="Bunk B."/>
            <person name="Sproer C."/>
        </authorList>
    </citation>
    <scope>NUCLEOTIDE SEQUENCE [LARGE SCALE GENOMIC DNA]</scope>
    <source>
        <strain evidence="2 3">NRRL 5646</strain>
    </source>
</reference>
<keyword evidence="3" id="KW-1185">Reference proteome</keyword>
<organism evidence="2 3">
    <name type="scientific">Nocardia iowensis</name>
    <dbReference type="NCBI Taxonomy" id="204891"/>
    <lineage>
        <taxon>Bacteria</taxon>
        <taxon>Bacillati</taxon>
        <taxon>Actinomycetota</taxon>
        <taxon>Actinomycetes</taxon>
        <taxon>Mycobacteriales</taxon>
        <taxon>Nocardiaceae</taxon>
        <taxon>Nocardia</taxon>
    </lineage>
</organism>
<sequence length="47" mass="5179">MTSPIPPLIAGPVIAFIALVRRIALHRNTIDRLLNREMAARNGLSDN</sequence>
<evidence type="ECO:0000256" key="1">
    <source>
        <dbReference type="SAM" id="Phobius"/>
    </source>
</evidence>
<keyword evidence="1" id="KW-1133">Transmembrane helix</keyword>
<evidence type="ECO:0000313" key="3">
    <source>
        <dbReference type="Proteomes" id="UP000694257"/>
    </source>
</evidence>
<keyword evidence="1" id="KW-0472">Membrane</keyword>
<keyword evidence="1" id="KW-0812">Transmembrane</keyword>